<keyword evidence="3" id="KW-1185">Reference proteome</keyword>
<dbReference type="Proteomes" id="UP000594262">
    <property type="component" value="Unplaced"/>
</dbReference>
<accession>A0A7M5XN92</accession>
<evidence type="ECO:0000313" key="3">
    <source>
        <dbReference type="Proteomes" id="UP000594262"/>
    </source>
</evidence>
<feature type="region of interest" description="Disordered" evidence="1">
    <location>
        <begin position="49"/>
        <end position="183"/>
    </location>
</feature>
<dbReference type="AlphaFoldDB" id="A0A7M5XN92"/>
<feature type="region of interest" description="Disordered" evidence="1">
    <location>
        <begin position="1"/>
        <end position="29"/>
    </location>
</feature>
<sequence length="288" mass="31933">TFSSPEYSSSISPDRGAPLNPGHLPVNSPCCSPDVSLYQDPLINPDHLRINFSDQSSNSSPYRGASFNPENLSINSPYHSPYQDTPINPNHLESDSQHDHYRGASFNPEHLSINSPYHSPYQDTPINPNHLESDSQHDHFGASPSRDDSLDEPLHISLMDSPPPNDQDNLLPNGCRSSFSVKSQNQLPPAQGAWYNGVNGLVEISEDHFTSADNDILVPFIMNITENYPELVSGVPPSHGTKLELLQKLTKFIKVVPTNVNTLQGLKREQWEALKSHGDHTKICQMIV</sequence>
<name>A0A7M5XN92_9CNID</name>
<protein>
    <submittedName>
        <fullName evidence="2">Uncharacterized protein</fullName>
    </submittedName>
</protein>
<feature type="compositionally biased region" description="Polar residues" evidence="1">
    <location>
        <begin position="112"/>
        <end position="127"/>
    </location>
</feature>
<evidence type="ECO:0000313" key="2">
    <source>
        <dbReference type="EnsemblMetazoa" id="CLYHEMP025176.1"/>
    </source>
</evidence>
<reference evidence="2" key="1">
    <citation type="submission" date="2021-01" db="UniProtKB">
        <authorList>
            <consortium name="EnsemblMetazoa"/>
        </authorList>
    </citation>
    <scope>IDENTIFICATION</scope>
</reference>
<feature type="compositionally biased region" description="Low complexity" evidence="1">
    <location>
        <begin position="1"/>
        <end position="12"/>
    </location>
</feature>
<proteinExistence type="predicted"/>
<feature type="compositionally biased region" description="Polar residues" evidence="1">
    <location>
        <begin position="52"/>
        <end position="61"/>
    </location>
</feature>
<dbReference type="EnsemblMetazoa" id="CLYHEMT025176.1">
    <property type="protein sequence ID" value="CLYHEMP025176.1"/>
    <property type="gene ID" value="CLYHEMG025176"/>
</dbReference>
<evidence type="ECO:0000256" key="1">
    <source>
        <dbReference type="SAM" id="MobiDB-lite"/>
    </source>
</evidence>
<feature type="compositionally biased region" description="Basic and acidic residues" evidence="1">
    <location>
        <begin position="92"/>
        <end position="102"/>
    </location>
</feature>
<organism evidence="2 3">
    <name type="scientific">Clytia hemisphaerica</name>
    <dbReference type="NCBI Taxonomy" id="252671"/>
    <lineage>
        <taxon>Eukaryota</taxon>
        <taxon>Metazoa</taxon>
        <taxon>Cnidaria</taxon>
        <taxon>Hydrozoa</taxon>
        <taxon>Hydroidolina</taxon>
        <taxon>Leptothecata</taxon>
        <taxon>Obeliida</taxon>
        <taxon>Clytiidae</taxon>
        <taxon>Clytia</taxon>
    </lineage>
</organism>
<feature type="compositionally biased region" description="Basic and acidic residues" evidence="1">
    <location>
        <begin position="131"/>
        <end position="154"/>
    </location>
</feature>
<feature type="compositionally biased region" description="Polar residues" evidence="1">
    <location>
        <begin position="68"/>
        <end position="88"/>
    </location>
</feature>